<dbReference type="OrthoDB" id="432970at2759"/>
<dbReference type="GO" id="GO:0000981">
    <property type="term" value="F:DNA-binding transcription factor activity, RNA polymerase II-specific"/>
    <property type="evidence" value="ECO:0007669"/>
    <property type="project" value="TreeGrafter"/>
</dbReference>
<dbReference type="SUPFAM" id="SSF144232">
    <property type="entry name" value="HIT/MYND zinc finger-like"/>
    <property type="match status" value="1"/>
</dbReference>
<evidence type="ECO:0000256" key="2">
    <source>
        <dbReference type="ARBA" id="ARBA00022771"/>
    </source>
</evidence>
<dbReference type="InterPro" id="IPR024119">
    <property type="entry name" value="TF_DEAF-1"/>
</dbReference>
<dbReference type="GO" id="GO:0005634">
    <property type="term" value="C:nucleus"/>
    <property type="evidence" value="ECO:0007669"/>
    <property type="project" value="TreeGrafter"/>
</dbReference>
<keyword evidence="1" id="KW-0479">Metal-binding</keyword>
<keyword evidence="2 4" id="KW-0863">Zinc-finger</keyword>
<reference evidence="6 7" key="1">
    <citation type="journal article" date="2018" name="Nat. Ecol. Evol.">
        <title>Pezizomycetes genomes reveal the molecular basis of ectomycorrhizal truffle lifestyle.</title>
        <authorList>
            <person name="Murat C."/>
            <person name="Payen T."/>
            <person name="Noel B."/>
            <person name="Kuo A."/>
            <person name="Morin E."/>
            <person name="Chen J."/>
            <person name="Kohler A."/>
            <person name="Krizsan K."/>
            <person name="Balestrini R."/>
            <person name="Da Silva C."/>
            <person name="Montanini B."/>
            <person name="Hainaut M."/>
            <person name="Levati E."/>
            <person name="Barry K.W."/>
            <person name="Belfiori B."/>
            <person name="Cichocki N."/>
            <person name="Clum A."/>
            <person name="Dockter R.B."/>
            <person name="Fauchery L."/>
            <person name="Guy J."/>
            <person name="Iotti M."/>
            <person name="Le Tacon F."/>
            <person name="Lindquist E.A."/>
            <person name="Lipzen A."/>
            <person name="Malagnac F."/>
            <person name="Mello A."/>
            <person name="Molinier V."/>
            <person name="Miyauchi S."/>
            <person name="Poulain J."/>
            <person name="Riccioni C."/>
            <person name="Rubini A."/>
            <person name="Sitrit Y."/>
            <person name="Splivallo R."/>
            <person name="Traeger S."/>
            <person name="Wang M."/>
            <person name="Zifcakova L."/>
            <person name="Wipf D."/>
            <person name="Zambonelli A."/>
            <person name="Paolocci F."/>
            <person name="Nowrousian M."/>
            <person name="Ottonello S."/>
            <person name="Baldrian P."/>
            <person name="Spatafora J.W."/>
            <person name="Henrissat B."/>
            <person name="Nagy L.G."/>
            <person name="Aury J.M."/>
            <person name="Wincker P."/>
            <person name="Grigoriev I.V."/>
            <person name="Bonfante P."/>
            <person name="Martin F.M."/>
        </authorList>
    </citation>
    <scope>NUCLEOTIDE SEQUENCE [LARGE SCALE GENOMIC DNA]</scope>
    <source>
        <strain evidence="6 7">RN42</strain>
    </source>
</reference>
<evidence type="ECO:0000313" key="7">
    <source>
        <dbReference type="Proteomes" id="UP000275078"/>
    </source>
</evidence>
<dbReference type="EMBL" id="ML119673">
    <property type="protein sequence ID" value="RPA82217.1"/>
    <property type="molecule type" value="Genomic_DNA"/>
</dbReference>
<dbReference type="Proteomes" id="UP000275078">
    <property type="component" value="Unassembled WGS sequence"/>
</dbReference>
<dbReference type="PROSITE" id="PS50865">
    <property type="entry name" value="ZF_MYND_2"/>
    <property type="match status" value="1"/>
</dbReference>
<evidence type="ECO:0000259" key="5">
    <source>
        <dbReference type="PROSITE" id="PS50865"/>
    </source>
</evidence>
<dbReference type="GO" id="GO:0008270">
    <property type="term" value="F:zinc ion binding"/>
    <property type="evidence" value="ECO:0007669"/>
    <property type="project" value="UniProtKB-KW"/>
</dbReference>
<keyword evidence="7" id="KW-1185">Reference proteome</keyword>
<protein>
    <recommendedName>
        <fullName evidence="5">MYND-type domain-containing protein</fullName>
    </recommendedName>
</protein>
<evidence type="ECO:0000256" key="3">
    <source>
        <dbReference type="ARBA" id="ARBA00022833"/>
    </source>
</evidence>
<keyword evidence="3" id="KW-0862">Zinc</keyword>
<dbReference type="PROSITE" id="PS01360">
    <property type="entry name" value="ZF_MYND_1"/>
    <property type="match status" value="1"/>
</dbReference>
<dbReference type="AlphaFoldDB" id="A0A3N4I9S1"/>
<evidence type="ECO:0000313" key="6">
    <source>
        <dbReference type="EMBL" id="RPA82217.1"/>
    </source>
</evidence>
<organism evidence="6 7">
    <name type="scientific">Ascobolus immersus RN42</name>
    <dbReference type="NCBI Taxonomy" id="1160509"/>
    <lineage>
        <taxon>Eukaryota</taxon>
        <taxon>Fungi</taxon>
        <taxon>Dikarya</taxon>
        <taxon>Ascomycota</taxon>
        <taxon>Pezizomycotina</taxon>
        <taxon>Pezizomycetes</taxon>
        <taxon>Pezizales</taxon>
        <taxon>Ascobolaceae</taxon>
        <taxon>Ascobolus</taxon>
    </lineage>
</organism>
<evidence type="ECO:0000256" key="4">
    <source>
        <dbReference type="PROSITE-ProRule" id="PRU00134"/>
    </source>
</evidence>
<gene>
    <name evidence="6" type="ORF">BJ508DRAFT_414264</name>
</gene>
<name>A0A3N4I9S1_ASCIM</name>
<sequence length="243" mass="26763">MDCKVCHKSGNLKKCSGCSSVAYCSRDCQKADWKTHKTLCQSQASSSYATGTSRTPTRPVFYNNIPIKHPSCTAGAPTANMVVLGVIGDPRSPTAELFRLFLRIPKSDLQILDPHHSTAPPPVRQQLLQSYLSAVPRSLMEKARPCCGCGNQTTEIRHYSMYIKENVNVAPGHDGQKMMTGLWNVGVPACGNQSCLKLGYDLAVSAKQTDPIGHELWDCYDEGCQIYYTTIADEEERRTSGRV</sequence>
<proteinExistence type="predicted"/>
<dbReference type="Gene3D" id="6.10.140.2220">
    <property type="match status" value="1"/>
</dbReference>
<feature type="domain" description="MYND-type" evidence="5">
    <location>
        <begin position="3"/>
        <end position="40"/>
    </location>
</feature>
<dbReference type="STRING" id="1160509.A0A3N4I9S1"/>
<dbReference type="PANTHER" id="PTHR10237">
    <property type="entry name" value="DEFORMED EPIDERMAL AUTOREGULATORY FACTOR 1 HOMOLOG SUPPRESSIN"/>
    <property type="match status" value="1"/>
</dbReference>
<accession>A0A3N4I9S1</accession>
<dbReference type="InterPro" id="IPR002893">
    <property type="entry name" value="Znf_MYND"/>
</dbReference>
<dbReference type="PANTHER" id="PTHR10237:SF14">
    <property type="entry name" value="MYND-TYPE DOMAIN-CONTAINING PROTEIN"/>
    <property type="match status" value="1"/>
</dbReference>
<evidence type="ECO:0000256" key="1">
    <source>
        <dbReference type="ARBA" id="ARBA00022723"/>
    </source>
</evidence>
<dbReference type="Pfam" id="PF01753">
    <property type="entry name" value="zf-MYND"/>
    <property type="match status" value="1"/>
</dbReference>